<dbReference type="OrthoDB" id="2435388at2759"/>
<feature type="repeat" description="TPR" evidence="3">
    <location>
        <begin position="889"/>
        <end position="922"/>
    </location>
</feature>
<dbReference type="GO" id="GO:0005524">
    <property type="term" value="F:ATP binding"/>
    <property type="evidence" value="ECO:0007669"/>
    <property type="project" value="UniProtKB-UniRule"/>
</dbReference>
<feature type="binding site" evidence="4">
    <location>
        <position position="63"/>
    </location>
    <ligand>
        <name>ATP</name>
        <dbReference type="ChEBI" id="CHEBI:30616"/>
    </ligand>
</feature>
<dbReference type="SMART" id="SM00028">
    <property type="entry name" value="TPR"/>
    <property type="match status" value="6"/>
</dbReference>
<reference evidence="5 6" key="1">
    <citation type="submission" date="2018-06" db="EMBL/GenBank/DDBJ databases">
        <title>Comparative genomics reveals the genomic features of Rhizophagus irregularis, R. cerebriforme, R. diaphanum and Gigaspora rosea, and their symbiotic lifestyle signature.</title>
        <authorList>
            <person name="Morin E."/>
            <person name="San Clemente H."/>
            <person name="Chen E.C.H."/>
            <person name="De La Providencia I."/>
            <person name="Hainaut M."/>
            <person name="Kuo A."/>
            <person name="Kohler A."/>
            <person name="Murat C."/>
            <person name="Tang N."/>
            <person name="Roy S."/>
            <person name="Loubradou J."/>
            <person name="Henrissat B."/>
            <person name="Grigoriev I.V."/>
            <person name="Corradi N."/>
            <person name="Roux C."/>
            <person name="Martin F.M."/>
        </authorList>
    </citation>
    <scope>NUCLEOTIDE SEQUENCE [LARGE SCALE GENOMIC DNA]</scope>
    <source>
        <strain evidence="5 6">DAOM 227022</strain>
    </source>
</reference>
<dbReference type="InterPro" id="IPR011990">
    <property type="entry name" value="TPR-like_helical_dom_sf"/>
</dbReference>
<evidence type="ECO:0000256" key="3">
    <source>
        <dbReference type="PROSITE-ProRule" id="PRU00339"/>
    </source>
</evidence>
<dbReference type="Pfam" id="PF12895">
    <property type="entry name" value="ANAPC3"/>
    <property type="match status" value="1"/>
</dbReference>
<dbReference type="Gene3D" id="3.30.200.20">
    <property type="entry name" value="Phosphorylase Kinase, domain 1"/>
    <property type="match status" value="1"/>
</dbReference>
<feature type="repeat" description="TPR" evidence="3">
    <location>
        <begin position="744"/>
        <end position="777"/>
    </location>
</feature>
<accession>A0A397SU29</accession>
<dbReference type="PROSITE" id="PS50005">
    <property type="entry name" value="TPR"/>
    <property type="match status" value="3"/>
</dbReference>
<dbReference type="SUPFAM" id="SSF56112">
    <property type="entry name" value="Protein kinase-like (PK-like)"/>
    <property type="match status" value="1"/>
</dbReference>
<keyword evidence="6" id="KW-1185">Reference proteome</keyword>
<dbReference type="Pfam" id="PF13181">
    <property type="entry name" value="TPR_8"/>
    <property type="match status" value="2"/>
</dbReference>
<dbReference type="InterPro" id="IPR011009">
    <property type="entry name" value="Kinase-like_dom_sf"/>
</dbReference>
<dbReference type="Proteomes" id="UP000265703">
    <property type="component" value="Unassembled WGS sequence"/>
</dbReference>
<dbReference type="SUPFAM" id="SSF81901">
    <property type="entry name" value="HCP-like"/>
    <property type="match status" value="1"/>
</dbReference>
<dbReference type="InterPro" id="IPR013083">
    <property type="entry name" value="Znf_RING/FYVE/PHD"/>
</dbReference>
<dbReference type="PANTHER" id="PTHR44858">
    <property type="entry name" value="TETRATRICOPEPTIDE REPEAT PROTEIN 6"/>
    <property type="match status" value="1"/>
</dbReference>
<keyword evidence="1" id="KW-0677">Repeat</keyword>
<keyword evidence="2 3" id="KW-0802">TPR repeat</keyword>
<dbReference type="EMBL" id="QKYT01000305">
    <property type="protein sequence ID" value="RIA87515.1"/>
    <property type="molecule type" value="Genomic_DNA"/>
</dbReference>
<proteinExistence type="predicted"/>
<name>A0A397SU29_9GLOM</name>
<sequence>MSENDKVKDFNHYIEWLNNSIAEEHIKYYEYLNFKNFQQIGRGSYGNVVRVNWKDSDRFFALKSFNNDEQTIKEVVKEKELENYKLNLNSSNRAIDMNDDLINNTSLNINNEYENGIGLQNHSLDIIEGNSSSNTSNQIFTTPDNKVKELIKDLTETKSLYALKLLFENFQCKFSSQVLINSLKALANPTLFDYYSKENIARLELHLRTLVAVLEQICFSPTVLSKDLQDNVCHSLSKFAEIHQKTTQVTEIVNNNFQRNEDIRCNINKCNYNIDFLLIHLRDTLHSIRDDKTLFQELLRRVKNVYSTILNITPSSRVTVSNVNYSILSQLRQDLNFKYPVAPYYANWRIMLIIQHNIFNWSESDKEIINKRFGEMILIEYFWSYLEEEWINITDKSVLDFQTKFNEVSNKLPKSLNNTGSFLNDLIGYEPFELPNILWFGILDLAQNLIQKSSQTATYGLCYYMAIESLNKAPNSFIQFKAIEILLHLYNINNELFSMIELDFDQYSTKLSENSSTLNSSEKAEEFKNILIFVKEKCNEDFMIINNKNGKAKGKGKSLGQNAYIKKDKMVNASNIIINIIADKMTCPISHEPSDELCILRCQHVISLNNFKKLKRKNCPQCRETIENSNIRYLPQNSTYKNLYSYLFDAGHVLPLIEFEHSNQIPNNSDSENSEADIILTKKKKYIKEIKLNSNRLLQPIFRTKKSKKQHLAYQNVIKELGEKHYVNAILRCQEYLKIFPKSYSMRCILAYIYRNINDYDQALLYLNEAIELKEKNPKAYYLCGEIYFRQNKYQQAIFNLETSIYCKIKINNIFVILGNSYFLKADEDKEYIDYYYNTALEKYGISLQNDPNNYYSLKYCAYIYEFQEKYINALKILERLSNINQGDSLILCYYGEIHNNLGRYNESIIYFTKATNIDPENIHILIKRAITYYILQEYDKALLDLKKVIQIDSLNSIAYYYEGLTYSMMENINNAMVAFRKCLELNPNNEIARMLFDYLEGLQDDNFEELKKLNICDSKLLHFMKCKVYIKLKNYDLAFWQLNRLISLDEDISFVYLLREYSEFWSYICSHYEIVDISEFTELGIINKFSGYMYYGMRVYFISNLINLDDRYNRFLINDSNSLSGQVLSFENEVLPIKLPKLFNNIVYNDSITWKINVKKILYKECFLKFIIVKENSYQVCQVEEHKLSYEDLSKLEGLGWIEYTLQFKIRKDCFWIQPSIEIKNRSIILQIDYVRFVSKAREKVTLPNIKHFLTLHKYPNVPETFKDKYFSRKEMENLIELQDIVNNSNTK</sequence>
<dbReference type="InterPro" id="IPR017441">
    <property type="entry name" value="Protein_kinase_ATP_BS"/>
</dbReference>
<keyword evidence="4" id="KW-0067">ATP-binding</keyword>
<comment type="caution">
    <text evidence="5">The sequence shown here is derived from an EMBL/GenBank/DDBJ whole genome shotgun (WGS) entry which is preliminary data.</text>
</comment>
<evidence type="ECO:0000256" key="4">
    <source>
        <dbReference type="PROSITE-ProRule" id="PRU10141"/>
    </source>
</evidence>
<dbReference type="Gene3D" id="3.30.40.10">
    <property type="entry name" value="Zinc/RING finger domain, C3HC4 (zinc finger)"/>
    <property type="match status" value="1"/>
</dbReference>
<dbReference type="PROSITE" id="PS00107">
    <property type="entry name" value="PROTEIN_KINASE_ATP"/>
    <property type="match status" value="1"/>
</dbReference>
<dbReference type="STRING" id="658196.A0A397SU29"/>
<dbReference type="PANTHER" id="PTHR44858:SF1">
    <property type="entry name" value="UDP-N-ACETYLGLUCOSAMINE--PEPTIDE N-ACETYLGLUCOSAMINYLTRANSFERASE SPINDLY-RELATED"/>
    <property type="match status" value="1"/>
</dbReference>
<dbReference type="InterPro" id="IPR019734">
    <property type="entry name" value="TPR_rpt"/>
</dbReference>
<feature type="repeat" description="TPR" evidence="3">
    <location>
        <begin position="957"/>
        <end position="990"/>
    </location>
</feature>
<gene>
    <name evidence="5" type="ORF">C1645_740073</name>
</gene>
<dbReference type="Gene3D" id="1.25.40.10">
    <property type="entry name" value="Tetratricopeptide repeat domain"/>
    <property type="match status" value="3"/>
</dbReference>
<dbReference type="SUPFAM" id="SSF57850">
    <property type="entry name" value="RING/U-box"/>
    <property type="match status" value="1"/>
</dbReference>
<evidence type="ECO:0000256" key="2">
    <source>
        <dbReference type="ARBA" id="ARBA00022803"/>
    </source>
</evidence>
<dbReference type="InterPro" id="IPR050498">
    <property type="entry name" value="Ycf3"/>
</dbReference>
<evidence type="ECO:0000313" key="5">
    <source>
        <dbReference type="EMBL" id="RIA87515.1"/>
    </source>
</evidence>
<organism evidence="5 6">
    <name type="scientific">Glomus cerebriforme</name>
    <dbReference type="NCBI Taxonomy" id="658196"/>
    <lineage>
        <taxon>Eukaryota</taxon>
        <taxon>Fungi</taxon>
        <taxon>Fungi incertae sedis</taxon>
        <taxon>Mucoromycota</taxon>
        <taxon>Glomeromycotina</taxon>
        <taxon>Glomeromycetes</taxon>
        <taxon>Glomerales</taxon>
        <taxon>Glomeraceae</taxon>
        <taxon>Glomus</taxon>
    </lineage>
</organism>
<evidence type="ECO:0000313" key="6">
    <source>
        <dbReference type="Proteomes" id="UP000265703"/>
    </source>
</evidence>
<evidence type="ECO:0000256" key="1">
    <source>
        <dbReference type="ARBA" id="ARBA00022737"/>
    </source>
</evidence>
<protein>
    <submittedName>
        <fullName evidence="5">Uncharacterized protein</fullName>
    </submittedName>
</protein>
<keyword evidence="4" id="KW-0547">Nucleotide-binding</keyword>